<feature type="signal peptide" evidence="2">
    <location>
        <begin position="1"/>
        <end position="24"/>
    </location>
</feature>
<comment type="caution">
    <text evidence="3">The sequence shown here is derived from an EMBL/GenBank/DDBJ whole genome shotgun (WGS) entry which is preliminary data.</text>
</comment>
<protein>
    <submittedName>
        <fullName evidence="3">Uncharacterized protein</fullName>
    </submittedName>
</protein>
<keyword evidence="2" id="KW-0732">Signal</keyword>
<organism evidence="3 4">
    <name type="scientific">Aeromonas molluscorum 848</name>
    <dbReference type="NCBI Taxonomy" id="1268236"/>
    <lineage>
        <taxon>Bacteria</taxon>
        <taxon>Pseudomonadati</taxon>
        <taxon>Pseudomonadota</taxon>
        <taxon>Gammaproteobacteria</taxon>
        <taxon>Aeromonadales</taxon>
        <taxon>Aeromonadaceae</taxon>
        <taxon>Aeromonas</taxon>
    </lineage>
</organism>
<dbReference type="EMBL" id="AQGQ01000012">
    <property type="protein sequence ID" value="EOD56415.1"/>
    <property type="molecule type" value="Genomic_DNA"/>
</dbReference>
<sequence length="115" mass="13279">MINYSANMPRILLLLSLLSPFAQAVTHGAPQNNNEDECRQAFQHWMLDQQQLFSNRKASKQDRRQAERAIDLVRAEYEKGESFCQSMDLAKQSNGTDPRFKPRRGEVHDFIPDQG</sequence>
<keyword evidence="4" id="KW-1185">Reference proteome</keyword>
<evidence type="ECO:0000313" key="4">
    <source>
        <dbReference type="Proteomes" id="UP000013526"/>
    </source>
</evidence>
<name>R1GY51_9GAMM</name>
<feature type="chain" id="PRO_5004351925" evidence="2">
    <location>
        <begin position="25"/>
        <end position="115"/>
    </location>
</feature>
<reference evidence="3 4" key="1">
    <citation type="journal article" date="2013" name="Genome Announc.">
        <title>Draft Genome Sequence of Aeromonas molluscorum Strain 848TT, Isolated from Bivalve Molluscs.</title>
        <authorList>
            <person name="Spataro N."/>
            <person name="Farfan M."/>
            <person name="Albarral V."/>
            <person name="Sanglas A."/>
            <person name="Loren J.G."/>
            <person name="Fuste M.C."/>
            <person name="Bosch E."/>
        </authorList>
    </citation>
    <scope>NUCLEOTIDE SEQUENCE [LARGE SCALE GENOMIC DNA]</scope>
    <source>
        <strain evidence="3 4">848</strain>
    </source>
</reference>
<feature type="compositionally biased region" description="Basic and acidic residues" evidence="1">
    <location>
        <begin position="98"/>
        <end position="115"/>
    </location>
</feature>
<evidence type="ECO:0000256" key="1">
    <source>
        <dbReference type="SAM" id="MobiDB-lite"/>
    </source>
</evidence>
<proteinExistence type="predicted"/>
<dbReference type="Proteomes" id="UP000013526">
    <property type="component" value="Unassembled WGS sequence"/>
</dbReference>
<accession>R1GY51</accession>
<dbReference type="PATRIC" id="fig|1268236.3.peg.733"/>
<evidence type="ECO:0000313" key="3">
    <source>
        <dbReference type="EMBL" id="EOD56415.1"/>
    </source>
</evidence>
<evidence type="ECO:0000256" key="2">
    <source>
        <dbReference type="SAM" id="SignalP"/>
    </source>
</evidence>
<feature type="region of interest" description="Disordered" evidence="1">
    <location>
        <begin position="89"/>
        <end position="115"/>
    </location>
</feature>
<dbReference type="AlphaFoldDB" id="R1GY51"/>
<gene>
    <name evidence="3" type="ORF">G113_03671</name>
</gene>